<evidence type="ECO:0000256" key="1">
    <source>
        <dbReference type="ARBA" id="ARBA00004714"/>
    </source>
</evidence>
<protein>
    <recommendedName>
        <fullName evidence="3 7">Fructose-bisphosphate aldolase</fullName>
        <ecNumber evidence="3 7">4.1.2.13</ecNumber>
    </recommendedName>
</protein>
<dbReference type="GO" id="GO:0006096">
    <property type="term" value="P:glycolytic process"/>
    <property type="evidence" value="ECO:0007669"/>
    <property type="project" value="UniProtKB-KW"/>
</dbReference>
<keyword evidence="4 7" id="KW-0324">Glycolysis</keyword>
<evidence type="ECO:0000256" key="6">
    <source>
        <dbReference type="ARBA" id="ARBA00023270"/>
    </source>
</evidence>
<accession>A0A9P6D7I5</accession>
<organism evidence="8 9">
    <name type="scientific">Pholiota conissans</name>
    <dbReference type="NCBI Taxonomy" id="109636"/>
    <lineage>
        <taxon>Eukaryota</taxon>
        <taxon>Fungi</taxon>
        <taxon>Dikarya</taxon>
        <taxon>Basidiomycota</taxon>
        <taxon>Agaricomycotina</taxon>
        <taxon>Agaricomycetes</taxon>
        <taxon>Agaricomycetidae</taxon>
        <taxon>Agaricales</taxon>
        <taxon>Agaricineae</taxon>
        <taxon>Strophariaceae</taxon>
        <taxon>Pholiota</taxon>
    </lineage>
</organism>
<dbReference type="EC" id="4.1.2.13" evidence="3 7"/>
<dbReference type="OrthoDB" id="36455at2759"/>
<name>A0A9P6D7I5_9AGAR</name>
<evidence type="ECO:0000256" key="5">
    <source>
        <dbReference type="ARBA" id="ARBA00023239"/>
    </source>
</evidence>
<evidence type="ECO:0000256" key="3">
    <source>
        <dbReference type="ARBA" id="ARBA00013068"/>
    </source>
</evidence>
<evidence type="ECO:0000256" key="7">
    <source>
        <dbReference type="RuleBase" id="RU003994"/>
    </source>
</evidence>
<dbReference type="InterPro" id="IPR000741">
    <property type="entry name" value="FBA_I"/>
</dbReference>
<dbReference type="Pfam" id="PF00274">
    <property type="entry name" value="Glycolytic"/>
    <property type="match status" value="2"/>
</dbReference>
<dbReference type="PANTHER" id="PTHR11627">
    <property type="entry name" value="FRUCTOSE-BISPHOSPHATE ALDOLASE"/>
    <property type="match status" value="1"/>
</dbReference>
<dbReference type="PROSITE" id="PS00158">
    <property type="entry name" value="ALDOLASE_CLASS_I"/>
    <property type="match status" value="1"/>
</dbReference>
<dbReference type="GO" id="GO:0004332">
    <property type="term" value="F:fructose-bisphosphate aldolase activity"/>
    <property type="evidence" value="ECO:0007669"/>
    <property type="project" value="UniProtKB-EC"/>
</dbReference>
<comment type="pathway">
    <text evidence="1">Carbohydrate degradation; glycolysis; D-glyceraldehyde 3-phosphate and glycerone phosphate from D-glucose: step 4/4.</text>
</comment>
<proteinExistence type="inferred from homology"/>
<dbReference type="AlphaFoldDB" id="A0A9P6D7I5"/>
<evidence type="ECO:0000256" key="2">
    <source>
        <dbReference type="ARBA" id="ARBA00010387"/>
    </source>
</evidence>
<dbReference type="EMBL" id="MU155133">
    <property type="protein sequence ID" value="KAF9485845.1"/>
    <property type="molecule type" value="Genomic_DNA"/>
</dbReference>
<evidence type="ECO:0000256" key="4">
    <source>
        <dbReference type="ARBA" id="ARBA00023152"/>
    </source>
</evidence>
<reference evidence="8" key="1">
    <citation type="submission" date="2020-11" db="EMBL/GenBank/DDBJ databases">
        <authorList>
            <consortium name="DOE Joint Genome Institute"/>
            <person name="Ahrendt S."/>
            <person name="Riley R."/>
            <person name="Andreopoulos W."/>
            <person name="Labutti K."/>
            <person name="Pangilinan J."/>
            <person name="Ruiz-Duenas F.J."/>
            <person name="Barrasa J.M."/>
            <person name="Sanchez-Garcia M."/>
            <person name="Camarero S."/>
            <person name="Miyauchi S."/>
            <person name="Serrano A."/>
            <person name="Linde D."/>
            <person name="Babiker R."/>
            <person name="Drula E."/>
            <person name="Ayuso-Fernandez I."/>
            <person name="Pacheco R."/>
            <person name="Padilla G."/>
            <person name="Ferreira P."/>
            <person name="Barriuso J."/>
            <person name="Kellner H."/>
            <person name="Castanera R."/>
            <person name="Alfaro M."/>
            <person name="Ramirez L."/>
            <person name="Pisabarro A.G."/>
            <person name="Kuo A."/>
            <person name="Tritt A."/>
            <person name="Lipzen A."/>
            <person name="He G."/>
            <person name="Yan M."/>
            <person name="Ng V."/>
            <person name="Cullen D."/>
            <person name="Martin F."/>
            <person name="Rosso M.-N."/>
            <person name="Henrissat B."/>
            <person name="Hibbett D."/>
            <person name="Martinez A.T."/>
            <person name="Grigoriev I.V."/>
        </authorList>
    </citation>
    <scope>NUCLEOTIDE SEQUENCE</scope>
    <source>
        <strain evidence="8">CIRM-BRFM 674</strain>
    </source>
</reference>
<keyword evidence="5 7" id="KW-0456">Lyase</keyword>
<comment type="catalytic activity">
    <reaction evidence="7">
        <text>beta-D-fructose 1,6-bisphosphate = D-glyceraldehyde 3-phosphate + dihydroxyacetone phosphate</text>
        <dbReference type="Rhea" id="RHEA:14729"/>
        <dbReference type="ChEBI" id="CHEBI:32966"/>
        <dbReference type="ChEBI" id="CHEBI:57642"/>
        <dbReference type="ChEBI" id="CHEBI:59776"/>
        <dbReference type="EC" id="4.1.2.13"/>
    </reaction>
</comment>
<dbReference type="Proteomes" id="UP000807469">
    <property type="component" value="Unassembled WGS sequence"/>
</dbReference>
<sequence>MSETIYSTPHNLFCAPDIHPEINQDQISGHGDIKVFLAPFHSHYDAHELIATATALVNPHGKGIYATDEAPDVIDTLLVGAGEYGSVPPKSFSEEELEERRKKWRQAVYEAAPSNYISGVILHPEALLSFNLAPILASKGIIPGVRANGELAPIPRSEADSEFIVQGLDDLLSKLQAARATGARFAKWRSPIACSSTVDVGSKVEGGRYPSALALEIQAETLAQFAAVSQQAGLVPIVEPDVDFSRDADLARSAEVHERIISMTYERMRAHGVLLEGSLLKPSFPQPGLQHPSRANITPNEIALATATVISRSVPPAVPGVLFLSGTQHFNVKSFAVAHRARSVSSGGLSSATATAYLAALNALVLTSAPTSPFKRLPPLTFSYGRAIQGEAMKLWVRGDDKGARAGITERAKACYHAARGEILDTVL</sequence>
<dbReference type="InterPro" id="IPR029768">
    <property type="entry name" value="Aldolase_I_AS"/>
</dbReference>
<dbReference type="Gene3D" id="3.20.20.70">
    <property type="entry name" value="Aldolase class I"/>
    <property type="match status" value="2"/>
</dbReference>
<comment type="caution">
    <text evidence="8">The sequence shown here is derived from an EMBL/GenBank/DDBJ whole genome shotgun (WGS) entry which is preliminary data.</text>
</comment>
<keyword evidence="9" id="KW-1185">Reference proteome</keyword>
<comment type="similarity">
    <text evidence="2 7">Belongs to the class I fructose-bisphosphate aldolase family.</text>
</comment>
<evidence type="ECO:0000313" key="8">
    <source>
        <dbReference type="EMBL" id="KAF9485845.1"/>
    </source>
</evidence>
<dbReference type="InterPro" id="IPR013785">
    <property type="entry name" value="Aldolase_TIM"/>
</dbReference>
<evidence type="ECO:0000313" key="9">
    <source>
        <dbReference type="Proteomes" id="UP000807469"/>
    </source>
</evidence>
<gene>
    <name evidence="8" type="ORF">BDN70DRAFT_988477</name>
</gene>
<keyword evidence="6" id="KW-0704">Schiff base</keyword>
<dbReference type="SUPFAM" id="SSF51569">
    <property type="entry name" value="Aldolase"/>
    <property type="match status" value="1"/>
</dbReference>